<dbReference type="Pfam" id="PF00651">
    <property type="entry name" value="BTB"/>
    <property type="match status" value="1"/>
</dbReference>
<dbReference type="Proteomes" id="UP000708148">
    <property type="component" value="Unassembled WGS sequence"/>
</dbReference>
<sequence length="708" mass="77760">MAESPHRRSPSSLNLQWDSKSSLKRAKQVCYPTSEDTSVRRPNSHSSLEIRDVRSLPARMAALLSKSRHPPLRIKGPCAVRGLSKGVTRPSPCTFMRPFLHHFAAFFPGRSGWLDEIAARTWNAQAHVFYLCDLLEEVSCLHDLWQRQQLCDVVLRTGDGGLVGAHKIVLASCSPFFRALFTGTGQSMREHQQRLTSGQSVVDLLGVDSAGLERVLGAVYARKLEVSPENLEILLSCSNQLEVLPVQEVCCQYLRRCMQPENCLQVLQLAERYNCVELEQEVLHYVCGKFSDVLQLPHWEQSIGQLSKSLLLEVLRSDDISVDSELQVLEAGLAWIKSDLFSRQADFPDILASVRIALLPRELVVHEAHLHGLSSSVVSASMMSCSSPSEQSDCTHDKWCGVVDESASDWAAVPRRRSPTGLMVAGGHDAEWRSLKIVEEYSPHRDEWSPGQSMTMSFSFTGAAPVPNGVLVVGGTMYSANVCRYDNQRRQWFRCPPLLTPRVHSAVASMSGFAYVLGGRTGVGQELCGVEWFDSSGSSDKSDGKWCQGPDMLEPRCALGAGAIGGHLYAVGGQASRTVHNSAESLDPERGQWSLVSARLGSMRKYVAVGVLGGRLYAVGGMNEQRVRLPTMEAYDPREGRWQLLGSMHVARSSCGVAAFQDKLYAVGGNAGDDQIHETVECYLPETNQWVPCASMGCGRSGLSVVAH</sequence>
<dbReference type="AlphaFoldDB" id="A0A8S1IRJ7"/>
<accession>A0A8S1IRJ7</accession>
<dbReference type="InterPro" id="IPR011333">
    <property type="entry name" value="SKP1/BTB/POZ_sf"/>
</dbReference>
<gene>
    <name evidence="6" type="ORF">OSTQU699_LOCUS3109</name>
</gene>
<comment type="caution">
    <text evidence="6">The sequence shown here is derived from an EMBL/GenBank/DDBJ whole genome shotgun (WGS) entry which is preliminary data.</text>
</comment>
<dbReference type="PANTHER" id="PTHR24412">
    <property type="entry name" value="KELCH PROTEIN"/>
    <property type="match status" value="1"/>
</dbReference>
<keyword evidence="2" id="KW-0880">Kelch repeat</keyword>
<organism evidence="6 7">
    <name type="scientific">Ostreobium quekettii</name>
    <dbReference type="NCBI Taxonomy" id="121088"/>
    <lineage>
        <taxon>Eukaryota</taxon>
        <taxon>Viridiplantae</taxon>
        <taxon>Chlorophyta</taxon>
        <taxon>core chlorophytes</taxon>
        <taxon>Ulvophyceae</taxon>
        <taxon>TCBD clade</taxon>
        <taxon>Bryopsidales</taxon>
        <taxon>Ostreobineae</taxon>
        <taxon>Ostreobiaceae</taxon>
        <taxon>Ostreobium</taxon>
    </lineage>
</organism>
<dbReference type="EMBL" id="CAJHUC010000706">
    <property type="protein sequence ID" value="CAD7697748.1"/>
    <property type="molecule type" value="Genomic_DNA"/>
</dbReference>
<evidence type="ECO:0000256" key="3">
    <source>
        <dbReference type="ARBA" id="ARBA00022737"/>
    </source>
</evidence>
<dbReference type="SUPFAM" id="SSF54695">
    <property type="entry name" value="POZ domain"/>
    <property type="match status" value="1"/>
</dbReference>
<evidence type="ECO:0000313" key="7">
    <source>
        <dbReference type="Proteomes" id="UP000708148"/>
    </source>
</evidence>
<dbReference type="Gene3D" id="3.30.710.10">
    <property type="entry name" value="Potassium Channel Kv1.1, Chain A"/>
    <property type="match status" value="1"/>
</dbReference>
<dbReference type="PANTHER" id="PTHR24412:SF489">
    <property type="entry name" value="RING FINGER DOMAIN AND KELCH REPEAT-CONTAINING PROTEIN DDB_G0271372"/>
    <property type="match status" value="1"/>
</dbReference>
<dbReference type="InterPro" id="IPR017096">
    <property type="entry name" value="BTB-kelch_protein"/>
</dbReference>
<feature type="region of interest" description="Disordered" evidence="4">
    <location>
        <begin position="1"/>
        <end position="24"/>
    </location>
</feature>
<evidence type="ECO:0000313" key="6">
    <source>
        <dbReference type="EMBL" id="CAD7697748.1"/>
    </source>
</evidence>
<proteinExistence type="predicted"/>
<evidence type="ECO:0000259" key="5">
    <source>
        <dbReference type="PROSITE" id="PS50097"/>
    </source>
</evidence>
<evidence type="ECO:0000256" key="4">
    <source>
        <dbReference type="SAM" id="MobiDB-lite"/>
    </source>
</evidence>
<reference evidence="6" key="1">
    <citation type="submission" date="2020-12" db="EMBL/GenBank/DDBJ databases">
        <authorList>
            <person name="Iha C."/>
        </authorList>
    </citation>
    <scope>NUCLEOTIDE SEQUENCE</scope>
</reference>
<keyword evidence="3" id="KW-0677">Repeat</keyword>
<dbReference type="OrthoDB" id="45365at2759"/>
<dbReference type="Pfam" id="PF24681">
    <property type="entry name" value="Kelch_KLHDC2_KLHL20_DRC7"/>
    <property type="match status" value="1"/>
</dbReference>
<dbReference type="Pfam" id="PF01344">
    <property type="entry name" value="Kelch_1"/>
    <property type="match status" value="1"/>
</dbReference>
<dbReference type="SMART" id="SM00875">
    <property type="entry name" value="BACK"/>
    <property type="match status" value="1"/>
</dbReference>
<dbReference type="InterPro" id="IPR011705">
    <property type="entry name" value="BACK"/>
</dbReference>
<comment type="pathway">
    <text evidence="1">Protein modification; protein ubiquitination.</text>
</comment>
<evidence type="ECO:0000256" key="1">
    <source>
        <dbReference type="ARBA" id="ARBA00004906"/>
    </source>
</evidence>
<dbReference type="PIRSF" id="PIRSF037037">
    <property type="entry name" value="Kelch-like_protein_gigaxonin"/>
    <property type="match status" value="1"/>
</dbReference>
<dbReference type="Pfam" id="PF07707">
    <property type="entry name" value="BACK"/>
    <property type="match status" value="1"/>
</dbReference>
<dbReference type="InterPro" id="IPR000210">
    <property type="entry name" value="BTB/POZ_dom"/>
</dbReference>
<dbReference type="InterPro" id="IPR015915">
    <property type="entry name" value="Kelch-typ_b-propeller"/>
</dbReference>
<feature type="domain" description="BTB" evidence="5">
    <location>
        <begin position="151"/>
        <end position="228"/>
    </location>
</feature>
<keyword evidence="7" id="KW-1185">Reference proteome</keyword>
<dbReference type="SUPFAM" id="SSF117281">
    <property type="entry name" value="Kelch motif"/>
    <property type="match status" value="1"/>
</dbReference>
<dbReference type="InterPro" id="IPR006652">
    <property type="entry name" value="Kelch_1"/>
</dbReference>
<dbReference type="Gene3D" id="1.25.40.420">
    <property type="match status" value="1"/>
</dbReference>
<evidence type="ECO:0000256" key="2">
    <source>
        <dbReference type="ARBA" id="ARBA00022441"/>
    </source>
</evidence>
<feature type="compositionally biased region" description="Polar residues" evidence="4">
    <location>
        <begin position="10"/>
        <end position="20"/>
    </location>
</feature>
<dbReference type="SMART" id="SM00612">
    <property type="entry name" value="Kelch"/>
    <property type="match status" value="6"/>
</dbReference>
<dbReference type="SMART" id="SM00225">
    <property type="entry name" value="BTB"/>
    <property type="match status" value="1"/>
</dbReference>
<dbReference type="PROSITE" id="PS50097">
    <property type="entry name" value="BTB"/>
    <property type="match status" value="1"/>
</dbReference>
<name>A0A8S1IRJ7_9CHLO</name>
<dbReference type="Gene3D" id="2.120.10.80">
    <property type="entry name" value="Kelch-type beta propeller"/>
    <property type="match status" value="2"/>
</dbReference>
<protein>
    <recommendedName>
        <fullName evidence="5">BTB domain-containing protein</fullName>
    </recommendedName>
</protein>